<dbReference type="GO" id="GO:0008360">
    <property type="term" value="P:regulation of cell shape"/>
    <property type="evidence" value="ECO:0007669"/>
    <property type="project" value="TreeGrafter"/>
</dbReference>
<dbReference type="Ensembl" id="ENSTGET00000015257.1">
    <property type="protein sequence ID" value="ENSTGEP00000012681.1"/>
    <property type="gene ID" value="ENSTGEG00000010353.1"/>
</dbReference>
<keyword evidence="4" id="KW-1185">Reference proteome</keyword>
<reference evidence="3" key="3">
    <citation type="submission" date="2025-09" db="UniProtKB">
        <authorList>
            <consortium name="Ensembl"/>
        </authorList>
    </citation>
    <scope>IDENTIFICATION</scope>
</reference>
<dbReference type="InterPro" id="IPR008936">
    <property type="entry name" value="Rho_GTPase_activation_prot"/>
</dbReference>
<protein>
    <recommendedName>
        <fullName evidence="5">Plexin B3</fullName>
    </recommendedName>
</protein>
<dbReference type="GO" id="GO:0007162">
    <property type="term" value="P:negative regulation of cell adhesion"/>
    <property type="evidence" value="ECO:0007669"/>
    <property type="project" value="TreeGrafter"/>
</dbReference>
<dbReference type="Pfam" id="PF20170">
    <property type="entry name" value="Plexin_RBD"/>
    <property type="match status" value="1"/>
</dbReference>
<dbReference type="FunFam" id="1.10.506.10:FF:000012">
    <property type="entry name" value="Plexin B1"/>
    <property type="match status" value="1"/>
</dbReference>
<evidence type="ECO:0000313" key="3">
    <source>
        <dbReference type="Ensembl" id="ENSTGEP00000012681.1"/>
    </source>
</evidence>
<accession>A0A8D2JZL3</accession>
<dbReference type="InterPro" id="IPR031148">
    <property type="entry name" value="Plexin"/>
</dbReference>
<dbReference type="InterPro" id="IPR046800">
    <property type="entry name" value="Plexin_RBD"/>
</dbReference>
<feature type="domain" description="Plexin cytoplasmic RasGAP" evidence="1">
    <location>
        <begin position="73"/>
        <end position="616"/>
    </location>
</feature>
<evidence type="ECO:0008006" key="5">
    <source>
        <dbReference type="Google" id="ProtNLM"/>
    </source>
</evidence>
<dbReference type="GO" id="GO:0050772">
    <property type="term" value="P:positive regulation of axonogenesis"/>
    <property type="evidence" value="ECO:0007669"/>
    <property type="project" value="TreeGrafter"/>
</dbReference>
<reference evidence="3" key="2">
    <citation type="submission" date="2025-08" db="UniProtKB">
        <authorList>
            <consortium name="Ensembl"/>
        </authorList>
    </citation>
    <scope>IDENTIFICATION</scope>
</reference>
<reference evidence="3" key="1">
    <citation type="submission" date="2018-05" db="EMBL/GenBank/DDBJ databases">
        <title>Whole genome of Theropithecus gelada.</title>
        <authorList>
            <person name="Chiou K.L."/>
            <person name="Snyder-Mackler N."/>
        </authorList>
    </citation>
    <scope>NUCLEOTIDE SEQUENCE [LARGE SCALE GENOMIC DNA]</scope>
</reference>
<dbReference type="Gene3D" id="1.10.506.10">
    <property type="entry name" value="GTPase Activation - p120gap, domain 1"/>
    <property type="match status" value="2"/>
</dbReference>
<sequence>MGAAVLIAAVRCYCSWRAWRPAWGTSAARSSQVGAEAGGTGCPQGLNSHLSCSWPADLMTEMTDLSSDLEASGIPFLDYRTYAERAFFPGHGGCPLQPKPEGPGEDGRCTTVHQGLTQLSNLLNSKLFLLTLIHTLEEQPSFSQRDRCHVASLLSLALHGKLEYLTDIMRTLLGDLAAHYVHRNPKLMLRRTETMVEKLLTNWLSICLYAFLREVAGEPLYMLFRAIQYQVDKGPVDAVTGKAKRTLNDSRLLREDVEFQPLTLMVLVGPGAGGAACSSEVQRVPARVLDTDTITQVKEKVLDQVYKGTPFSQRPSVHALDLEWRSGLAGHLTLSDEDLTSVTQNHWKRLNTLQHYKVPDGATVGLVPQLQAPVPSDIPTLEDGEEGGVCLWHLVKATEEPEGAKARCSSLREREAARAKAIPEIYLTRLLSMKGTLQKFVDDTFQAILSVNRPIPIAVKYLFDLLDELAEKHGIEDPGTLHIWKTNSLLLRFWVNALKNPQLIFDVRVSDNVDAILAVIAQTFIDSCTTSDSCLAPSLPLEQDSPVNKLLYAREIPRYKQMVERYYADIRQSSPASYQEMNSALAELSGSYTSAPHCLEALQELYNHIHRYYDQIISALEEDPVGQKLQLACRLQQVAALVENKVTDL</sequence>
<feature type="domain" description="Plexin cytoplasmic RhoGTPase-binding" evidence="2">
    <location>
        <begin position="247"/>
        <end position="365"/>
    </location>
</feature>
<dbReference type="GO" id="GO:0030334">
    <property type="term" value="P:regulation of cell migration"/>
    <property type="evidence" value="ECO:0007669"/>
    <property type="project" value="TreeGrafter"/>
</dbReference>
<evidence type="ECO:0000313" key="4">
    <source>
        <dbReference type="Proteomes" id="UP000694411"/>
    </source>
</evidence>
<dbReference type="GO" id="GO:0002116">
    <property type="term" value="C:semaphorin receptor complex"/>
    <property type="evidence" value="ECO:0007669"/>
    <property type="project" value="TreeGrafter"/>
</dbReference>
<proteinExistence type="predicted"/>
<dbReference type="AlphaFoldDB" id="A0A8D2JZL3"/>
<dbReference type="PANTHER" id="PTHR22625:SF33">
    <property type="entry name" value="PLEXIN-B3"/>
    <property type="match status" value="1"/>
</dbReference>
<dbReference type="Pfam" id="PF08337">
    <property type="entry name" value="Plexin_cytopl"/>
    <property type="match status" value="1"/>
</dbReference>
<dbReference type="InterPro" id="IPR013548">
    <property type="entry name" value="Plexin_cytoplasmic_RasGAP_dom"/>
</dbReference>
<dbReference type="GO" id="GO:0017154">
    <property type="term" value="F:semaphorin receptor activity"/>
    <property type="evidence" value="ECO:0007669"/>
    <property type="project" value="InterPro"/>
</dbReference>
<dbReference type="Gene3D" id="3.10.20.90">
    <property type="entry name" value="Phosphatidylinositol 3-kinase Catalytic Subunit, Chain A, domain 1"/>
    <property type="match status" value="1"/>
</dbReference>
<dbReference type="SUPFAM" id="SSF48350">
    <property type="entry name" value="GTPase activation domain, GAP"/>
    <property type="match status" value="1"/>
</dbReference>
<evidence type="ECO:0000259" key="2">
    <source>
        <dbReference type="Pfam" id="PF20170"/>
    </source>
</evidence>
<dbReference type="Proteomes" id="UP000694411">
    <property type="component" value="Chromosome X"/>
</dbReference>
<dbReference type="FunFam" id="3.10.20.90:FF:000209">
    <property type="entry name" value="Plexin B3"/>
    <property type="match status" value="1"/>
</dbReference>
<name>A0A8D2JZL3_THEGE</name>
<evidence type="ECO:0000259" key="1">
    <source>
        <dbReference type="Pfam" id="PF08337"/>
    </source>
</evidence>
<dbReference type="CDD" id="cd12791">
    <property type="entry name" value="RasGAP_plexin_B3"/>
    <property type="match status" value="1"/>
</dbReference>
<dbReference type="GO" id="GO:0005886">
    <property type="term" value="C:plasma membrane"/>
    <property type="evidence" value="ECO:0007669"/>
    <property type="project" value="TreeGrafter"/>
</dbReference>
<organism evidence="3 4">
    <name type="scientific">Theropithecus gelada</name>
    <name type="common">Gelada baboon</name>
    <dbReference type="NCBI Taxonomy" id="9565"/>
    <lineage>
        <taxon>Eukaryota</taxon>
        <taxon>Metazoa</taxon>
        <taxon>Chordata</taxon>
        <taxon>Craniata</taxon>
        <taxon>Vertebrata</taxon>
        <taxon>Euteleostomi</taxon>
        <taxon>Mammalia</taxon>
        <taxon>Eutheria</taxon>
        <taxon>Euarchontoglires</taxon>
        <taxon>Primates</taxon>
        <taxon>Haplorrhini</taxon>
        <taxon>Catarrhini</taxon>
        <taxon>Cercopithecidae</taxon>
        <taxon>Cercopithecinae</taxon>
        <taxon>Theropithecus</taxon>
    </lineage>
</organism>
<dbReference type="PANTHER" id="PTHR22625">
    <property type="entry name" value="PLEXIN"/>
    <property type="match status" value="1"/>
</dbReference>